<dbReference type="Gene3D" id="3.30.1490.20">
    <property type="entry name" value="ATP-grasp fold, A domain"/>
    <property type="match status" value="1"/>
</dbReference>
<evidence type="ECO:0000256" key="5">
    <source>
        <dbReference type="ARBA" id="ARBA00022598"/>
    </source>
</evidence>
<organism evidence="15 16">
    <name type="scientific">Caldimicrobium thiodismutans</name>
    <dbReference type="NCBI Taxonomy" id="1653476"/>
    <lineage>
        <taxon>Bacteria</taxon>
        <taxon>Pseudomonadati</taxon>
        <taxon>Thermodesulfobacteriota</taxon>
        <taxon>Thermodesulfobacteria</taxon>
        <taxon>Thermodesulfobacteriales</taxon>
        <taxon>Thermodesulfobacteriaceae</taxon>
        <taxon>Caldimicrobium</taxon>
    </lineage>
</organism>
<dbReference type="RefSeq" id="WP_068511671.1">
    <property type="nucleotide sequence ID" value="NZ_AP014945.1"/>
</dbReference>
<dbReference type="InterPro" id="IPR011054">
    <property type="entry name" value="Rudment_hybrid_motif"/>
</dbReference>
<keyword evidence="8 13" id="KW-0067">ATP-binding</keyword>
<dbReference type="PANTHER" id="PTHR43472">
    <property type="entry name" value="PHOSPHORIBOSYLAMINE--GLYCINE LIGASE"/>
    <property type="match status" value="1"/>
</dbReference>
<evidence type="ECO:0000256" key="11">
    <source>
        <dbReference type="ARBA" id="ARBA00042864"/>
    </source>
</evidence>
<dbReference type="EMBL" id="AP014945">
    <property type="protein sequence ID" value="BAU22468.1"/>
    <property type="molecule type" value="Genomic_DNA"/>
</dbReference>
<dbReference type="HAMAP" id="MF_00138">
    <property type="entry name" value="GARS"/>
    <property type="match status" value="1"/>
</dbReference>
<dbReference type="Gene3D" id="3.90.600.10">
    <property type="entry name" value="Phosphoribosylglycinamide synthetase, C-terminal domain"/>
    <property type="match status" value="1"/>
</dbReference>
<keyword evidence="16" id="KW-1185">Reference proteome</keyword>
<dbReference type="InterPro" id="IPR020561">
    <property type="entry name" value="PRibGlycinamid_synth_ATP-grasp"/>
</dbReference>
<dbReference type="InterPro" id="IPR037123">
    <property type="entry name" value="PRibGlycinamide_synth_C_sf"/>
</dbReference>
<evidence type="ECO:0000256" key="2">
    <source>
        <dbReference type="ARBA" id="ARBA00001946"/>
    </source>
</evidence>
<dbReference type="PROSITE" id="PS00184">
    <property type="entry name" value="GARS"/>
    <property type="match status" value="1"/>
</dbReference>
<evidence type="ECO:0000256" key="3">
    <source>
        <dbReference type="ARBA" id="ARBA00005174"/>
    </source>
</evidence>
<dbReference type="InterPro" id="IPR013815">
    <property type="entry name" value="ATP_grasp_subdomain_1"/>
</dbReference>
<dbReference type="STRING" id="1653476.THC_0061"/>
<evidence type="ECO:0000313" key="15">
    <source>
        <dbReference type="EMBL" id="BAU22468.1"/>
    </source>
</evidence>
<dbReference type="PATRIC" id="fig|1653476.3.peg.65"/>
<dbReference type="InterPro" id="IPR020559">
    <property type="entry name" value="PRibGlycinamide_synth_CS"/>
</dbReference>
<keyword evidence="5 12" id="KW-0436">Ligase</keyword>
<dbReference type="Gene3D" id="3.30.470.20">
    <property type="entry name" value="ATP-grasp fold, B domain"/>
    <property type="match status" value="1"/>
</dbReference>
<dbReference type="SMART" id="SM01210">
    <property type="entry name" value="GARS_C"/>
    <property type="match status" value="1"/>
</dbReference>
<dbReference type="EC" id="6.3.4.13" evidence="4 12"/>
<keyword evidence="7 12" id="KW-0658">Purine biosynthesis</keyword>
<dbReference type="GO" id="GO:0006189">
    <property type="term" value="P:'de novo' IMP biosynthetic process"/>
    <property type="evidence" value="ECO:0007669"/>
    <property type="project" value="UniProtKB-UniRule"/>
</dbReference>
<dbReference type="UniPathway" id="UPA00074">
    <property type="reaction ID" value="UER00125"/>
</dbReference>
<name>A0A0U5AK47_9BACT</name>
<keyword evidence="6 13" id="KW-0547">Nucleotide-binding</keyword>
<dbReference type="Pfam" id="PF02843">
    <property type="entry name" value="GARS_C"/>
    <property type="match status" value="1"/>
</dbReference>
<evidence type="ECO:0000259" key="14">
    <source>
        <dbReference type="PROSITE" id="PS50975"/>
    </source>
</evidence>
<accession>A0A0U5AK47</accession>
<evidence type="ECO:0000256" key="4">
    <source>
        <dbReference type="ARBA" id="ARBA00013255"/>
    </source>
</evidence>
<dbReference type="FunFam" id="3.90.600.10:FF:000001">
    <property type="entry name" value="Trifunctional purine biosynthetic protein adenosine-3"/>
    <property type="match status" value="1"/>
</dbReference>
<dbReference type="GO" id="GO:0009113">
    <property type="term" value="P:purine nucleobase biosynthetic process"/>
    <property type="evidence" value="ECO:0007669"/>
    <property type="project" value="InterPro"/>
</dbReference>
<evidence type="ECO:0000256" key="8">
    <source>
        <dbReference type="ARBA" id="ARBA00022840"/>
    </source>
</evidence>
<evidence type="ECO:0000313" key="16">
    <source>
        <dbReference type="Proteomes" id="UP000068196"/>
    </source>
</evidence>
<dbReference type="PANTHER" id="PTHR43472:SF1">
    <property type="entry name" value="PHOSPHORIBOSYLAMINE--GLYCINE LIGASE, CHLOROPLASTIC"/>
    <property type="match status" value="1"/>
</dbReference>
<sequence>MKVLVLGSGGREHALCYVLARSSLLKKLYCLPGNGGISEIAEIPQGLTLTDFEGIKEFCLKEKIDLVIPGPEDPLVRGIRDYLQRENISVFGPDKYTAQLEGSKAFAKGIMEKAGVPTADFKVFEDYNEALEYLRKKGAPVVIKADGLCAGKGVFVCDTEAEAKSALEKIFIERIFGEAGSKVVIEDKLEGEEASYIVITDGENFKALPTSQDHKRLLDNDEGPNTGGMGAYSPAPLINEDLRKKIEERVIAPVLRVLKEEGHPYLGFLYAGLMISKGEPYVLEFNCRLGDPETQAILPRIEGDFLELIQIALEGKLSSYNPKEIDKACVCVVVASKGYPGSYEKGKVITGLERVKNMADIMVFHAGTKKEGDTFYTNGGRVFGVTALGNTISQAIQRAYEAVNLIHFEGAYYRKDIGKKAEKYL</sequence>
<dbReference type="Pfam" id="PF01071">
    <property type="entry name" value="GARS_A"/>
    <property type="match status" value="1"/>
</dbReference>
<proteinExistence type="inferred from homology"/>
<reference evidence="15 16" key="1">
    <citation type="journal article" date="2016" name="Int. J. Syst. Evol. Microbiol.">
        <title>Caldimicrobium thiodismutans sp. nov., a sulfur-disproportionating bacterium isolated from a hot spring, and emended description of the genus Caldimicrobium.</title>
        <authorList>
            <person name="Kojima H."/>
            <person name="Umezawa K."/>
            <person name="Fukui M."/>
        </authorList>
    </citation>
    <scope>NUCLEOTIDE SEQUENCE [LARGE SCALE GENOMIC DNA]</scope>
    <source>
        <strain evidence="15 16">TF1</strain>
    </source>
</reference>
<dbReference type="InterPro" id="IPR020562">
    <property type="entry name" value="PRibGlycinamide_synth_N"/>
</dbReference>
<dbReference type="InterPro" id="IPR011761">
    <property type="entry name" value="ATP-grasp"/>
</dbReference>
<dbReference type="NCBIfam" id="TIGR00877">
    <property type="entry name" value="purD"/>
    <property type="match status" value="1"/>
</dbReference>
<evidence type="ECO:0000256" key="6">
    <source>
        <dbReference type="ARBA" id="ARBA00022741"/>
    </source>
</evidence>
<protein>
    <recommendedName>
        <fullName evidence="4 12">Phosphoribosylamine--glycine ligase</fullName>
        <ecNumber evidence="4 12">6.3.4.13</ecNumber>
    </recommendedName>
    <alternativeName>
        <fullName evidence="12">GARS</fullName>
    </alternativeName>
    <alternativeName>
        <fullName evidence="10 12">Glycinamide ribonucleotide synthetase</fullName>
    </alternativeName>
    <alternativeName>
        <fullName evidence="11 12">Phosphoribosylglycinamide synthetase</fullName>
    </alternativeName>
</protein>
<evidence type="ECO:0000256" key="13">
    <source>
        <dbReference type="PROSITE-ProRule" id="PRU00409"/>
    </source>
</evidence>
<dbReference type="SUPFAM" id="SSF56059">
    <property type="entry name" value="Glutathione synthetase ATP-binding domain-like"/>
    <property type="match status" value="1"/>
</dbReference>
<dbReference type="Gene3D" id="3.40.50.20">
    <property type="match status" value="1"/>
</dbReference>
<gene>
    <name evidence="12" type="primary">purD</name>
    <name evidence="15" type="ORF">THC_0061</name>
</gene>
<comment type="catalytic activity">
    <reaction evidence="12">
        <text>5-phospho-beta-D-ribosylamine + glycine + ATP = N(1)-(5-phospho-beta-D-ribosyl)glycinamide + ADP + phosphate + H(+)</text>
        <dbReference type="Rhea" id="RHEA:17453"/>
        <dbReference type="ChEBI" id="CHEBI:15378"/>
        <dbReference type="ChEBI" id="CHEBI:30616"/>
        <dbReference type="ChEBI" id="CHEBI:43474"/>
        <dbReference type="ChEBI" id="CHEBI:57305"/>
        <dbReference type="ChEBI" id="CHEBI:58681"/>
        <dbReference type="ChEBI" id="CHEBI:143788"/>
        <dbReference type="ChEBI" id="CHEBI:456216"/>
        <dbReference type="EC" id="6.3.4.13"/>
    </reaction>
</comment>
<reference evidence="16" key="2">
    <citation type="journal article" date="2016" name="Int. J. Syst. Evol. Microbiol.">
        <title>Caldimicrobium thiodismutans sp. nov., a sulfur-disproportionating bacterium isolated from a hot spring.</title>
        <authorList>
            <person name="Kojima H."/>
            <person name="Umezawa K."/>
            <person name="Fukui M."/>
        </authorList>
    </citation>
    <scope>NUCLEOTIDE SEQUENCE [LARGE SCALE GENOMIC DNA]</scope>
    <source>
        <strain evidence="16">TF1</strain>
    </source>
</reference>
<dbReference type="SMART" id="SM01209">
    <property type="entry name" value="GARS_A"/>
    <property type="match status" value="1"/>
</dbReference>
<dbReference type="KEGG" id="cthi:THC_0061"/>
<dbReference type="GO" id="GO:0004637">
    <property type="term" value="F:phosphoribosylamine-glycine ligase activity"/>
    <property type="evidence" value="ECO:0007669"/>
    <property type="project" value="UniProtKB-UniRule"/>
</dbReference>
<dbReference type="InterPro" id="IPR016185">
    <property type="entry name" value="PreATP-grasp_dom_sf"/>
</dbReference>
<comment type="similarity">
    <text evidence="9 12">Belongs to the GARS family.</text>
</comment>
<comment type="pathway">
    <text evidence="3 12">Purine metabolism; IMP biosynthesis via de novo pathway; N(1)-(5-phospho-D-ribosyl)glycinamide from 5-phospho-alpha-D-ribose 1-diphosphate: step 2/2.</text>
</comment>
<evidence type="ECO:0000256" key="7">
    <source>
        <dbReference type="ARBA" id="ARBA00022755"/>
    </source>
</evidence>
<dbReference type="AlphaFoldDB" id="A0A0U5AK47"/>
<dbReference type="GO" id="GO:0005524">
    <property type="term" value="F:ATP binding"/>
    <property type="evidence" value="ECO:0007669"/>
    <property type="project" value="UniProtKB-UniRule"/>
</dbReference>
<comment type="cofactor">
    <cofactor evidence="2">
        <name>Mg(2+)</name>
        <dbReference type="ChEBI" id="CHEBI:18420"/>
    </cofactor>
</comment>
<comment type="cofactor">
    <cofactor evidence="1">
        <name>Mn(2+)</name>
        <dbReference type="ChEBI" id="CHEBI:29035"/>
    </cofactor>
</comment>
<evidence type="ECO:0000256" key="9">
    <source>
        <dbReference type="ARBA" id="ARBA00038345"/>
    </source>
</evidence>
<evidence type="ECO:0000256" key="10">
    <source>
        <dbReference type="ARBA" id="ARBA00042242"/>
    </source>
</evidence>
<dbReference type="OrthoDB" id="9807240at2"/>
<evidence type="ECO:0000256" key="1">
    <source>
        <dbReference type="ARBA" id="ARBA00001936"/>
    </source>
</evidence>
<dbReference type="SUPFAM" id="SSF52440">
    <property type="entry name" value="PreATP-grasp domain"/>
    <property type="match status" value="1"/>
</dbReference>
<dbReference type="GO" id="GO:0046872">
    <property type="term" value="F:metal ion binding"/>
    <property type="evidence" value="ECO:0007669"/>
    <property type="project" value="InterPro"/>
</dbReference>
<feature type="domain" description="ATP-grasp" evidence="14">
    <location>
        <begin position="108"/>
        <end position="314"/>
    </location>
</feature>
<dbReference type="PROSITE" id="PS50975">
    <property type="entry name" value="ATP_GRASP"/>
    <property type="match status" value="1"/>
</dbReference>
<dbReference type="Pfam" id="PF02844">
    <property type="entry name" value="GARS_N"/>
    <property type="match status" value="1"/>
</dbReference>
<dbReference type="SUPFAM" id="SSF51246">
    <property type="entry name" value="Rudiment single hybrid motif"/>
    <property type="match status" value="1"/>
</dbReference>
<evidence type="ECO:0000256" key="12">
    <source>
        <dbReference type="HAMAP-Rule" id="MF_00138"/>
    </source>
</evidence>
<dbReference type="InterPro" id="IPR000115">
    <property type="entry name" value="PRibGlycinamide_synth"/>
</dbReference>
<dbReference type="InterPro" id="IPR020560">
    <property type="entry name" value="PRibGlycinamide_synth_C-dom"/>
</dbReference>
<dbReference type="Proteomes" id="UP000068196">
    <property type="component" value="Chromosome"/>
</dbReference>